<comment type="pathway">
    <text evidence="1">Metabolic intermediate biosynthesis; chorismate biosynthesis; chorismate from D-erythrose 4-phosphate and phosphoenolpyruvate: step 4/7.</text>
</comment>
<dbReference type="RefSeq" id="WP_014242845.1">
    <property type="nucleotide sequence ID" value="NC_016620.1"/>
</dbReference>
<dbReference type="Proteomes" id="UP000008963">
    <property type="component" value="Chromosome"/>
</dbReference>
<dbReference type="GO" id="GO:0004764">
    <property type="term" value="F:shikimate 3-dehydrogenase (NADP+) activity"/>
    <property type="evidence" value="ECO:0007669"/>
    <property type="project" value="UniProtKB-EC"/>
</dbReference>
<name>E1X2A0_HALMS</name>
<feature type="domain" description="Shikimate dehydrogenase substrate binding N-terminal" evidence="4">
    <location>
        <begin position="6"/>
        <end position="83"/>
    </location>
</feature>
<dbReference type="SUPFAM" id="SSF51735">
    <property type="entry name" value="NAD(P)-binding Rossmann-fold domains"/>
    <property type="match status" value="1"/>
</dbReference>
<keyword evidence="2 5" id="KW-0560">Oxidoreductase</keyword>
<evidence type="ECO:0000259" key="4">
    <source>
        <dbReference type="Pfam" id="PF08501"/>
    </source>
</evidence>
<dbReference type="PATRIC" id="fig|862908.3.peg.113"/>
<dbReference type="PANTHER" id="PTHR21089:SF1">
    <property type="entry name" value="BIFUNCTIONAL 3-DEHYDROQUINATE DEHYDRATASE_SHIKIMATE DEHYDROGENASE, CHLOROPLASTIC"/>
    <property type="match status" value="1"/>
</dbReference>
<dbReference type="PANTHER" id="PTHR21089">
    <property type="entry name" value="SHIKIMATE DEHYDROGENASE"/>
    <property type="match status" value="1"/>
</dbReference>
<organism evidence="5 6">
    <name type="scientific">Halobacteriovorax marinus (strain ATCC BAA-682 / DSM 15412 / SJ)</name>
    <name type="common">Bacteriovorax marinus</name>
    <dbReference type="NCBI Taxonomy" id="862908"/>
    <lineage>
        <taxon>Bacteria</taxon>
        <taxon>Pseudomonadati</taxon>
        <taxon>Bdellovibrionota</taxon>
        <taxon>Bacteriovoracia</taxon>
        <taxon>Bacteriovoracales</taxon>
        <taxon>Halobacteriovoraceae</taxon>
        <taxon>Halobacteriovorax</taxon>
    </lineage>
</organism>
<dbReference type="EC" id="1.1.1.25" evidence="5"/>
<dbReference type="SUPFAM" id="SSF53223">
    <property type="entry name" value="Aminoacid dehydrogenase-like, N-terminal domain"/>
    <property type="match status" value="1"/>
</dbReference>
<keyword evidence="3" id="KW-0057">Aromatic amino acid biosynthesis</keyword>
<evidence type="ECO:0000256" key="2">
    <source>
        <dbReference type="ARBA" id="ARBA00023002"/>
    </source>
</evidence>
<dbReference type="Pfam" id="PF08501">
    <property type="entry name" value="Shikimate_dh_N"/>
    <property type="match status" value="1"/>
</dbReference>
<proteinExistence type="predicted"/>
<keyword evidence="6" id="KW-1185">Reference proteome</keyword>
<sequence>MLKLALIGKGISHSKSQEMYEKILGRSIKYSLLDYEAAEKIPKLQSLFESIEGLSITSPYKEHFIKEVTLNEEVELLGAINCIARRGDKYFGTNTDYLAVDSLIKKNFLKKNIVILGNGVMARITITVLKKLDIKFRQFSRKLDGDLNHISLEDENLLVINTCSRSFHFNNQLSDDAIFWDYNYAFPAHIEYFKGKRYEYIDGLEMLELQAKFALEFWNIPE</sequence>
<evidence type="ECO:0000313" key="5">
    <source>
        <dbReference type="EMBL" id="CBW25056.1"/>
    </source>
</evidence>
<dbReference type="AlphaFoldDB" id="E1X2A0"/>
<dbReference type="InterPro" id="IPR022893">
    <property type="entry name" value="Shikimate_DH_fam"/>
</dbReference>
<protein>
    <submittedName>
        <fullName evidence="5">Shikimate dehydrogenase</fullName>
        <ecNumber evidence="5">1.1.1.25</ecNumber>
    </submittedName>
</protein>
<dbReference type="EMBL" id="FQ312005">
    <property type="protein sequence ID" value="CBW25056.1"/>
    <property type="molecule type" value="Genomic_DNA"/>
</dbReference>
<dbReference type="Gene3D" id="3.40.50.720">
    <property type="entry name" value="NAD(P)-binding Rossmann-like Domain"/>
    <property type="match status" value="1"/>
</dbReference>
<gene>
    <name evidence="5" type="ordered locus">BMS_0118</name>
</gene>
<dbReference type="KEGG" id="bmx:BMS_0118"/>
<dbReference type="STRING" id="862908.BMS_0118"/>
<dbReference type="InterPro" id="IPR036291">
    <property type="entry name" value="NAD(P)-bd_dom_sf"/>
</dbReference>
<accession>E1X2A0</accession>
<evidence type="ECO:0000256" key="1">
    <source>
        <dbReference type="ARBA" id="ARBA00004871"/>
    </source>
</evidence>
<dbReference type="GO" id="GO:0019632">
    <property type="term" value="P:shikimate metabolic process"/>
    <property type="evidence" value="ECO:0007669"/>
    <property type="project" value="TreeGrafter"/>
</dbReference>
<dbReference type="eggNOG" id="COG0169">
    <property type="taxonomic scope" value="Bacteria"/>
</dbReference>
<reference evidence="6" key="1">
    <citation type="journal article" date="2013" name="ISME J.">
        <title>A small predatory core genome in the divergent marine Bacteriovorax marinus SJ and the terrestrial Bdellovibrio bacteriovorus.</title>
        <authorList>
            <person name="Crossman L.C."/>
            <person name="Chen H."/>
            <person name="Cerdeno-Tarraga A.M."/>
            <person name="Brooks K."/>
            <person name="Quail M.A."/>
            <person name="Pineiro S.A."/>
            <person name="Hobley L."/>
            <person name="Sockett R.E."/>
            <person name="Bentley S.D."/>
            <person name="Parkhill J."/>
            <person name="Williams H.N."/>
            <person name="Stine O.C."/>
        </authorList>
    </citation>
    <scope>NUCLEOTIDE SEQUENCE [LARGE SCALE GENOMIC DNA]</scope>
    <source>
        <strain evidence="6">ATCC BAA-682 / DSM 15412 / SJ</strain>
    </source>
</reference>
<dbReference type="InterPro" id="IPR046346">
    <property type="entry name" value="Aminoacid_DH-like_N_sf"/>
</dbReference>
<dbReference type="OrthoDB" id="9792692at2"/>
<keyword evidence="3" id="KW-0028">Amino-acid biosynthesis</keyword>
<dbReference type="GO" id="GO:0009423">
    <property type="term" value="P:chorismate biosynthetic process"/>
    <property type="evidence" value="ECO:0007669"/>
    <property type="project" value="TreeGrafter"/>
</dbReference>
<evidence type="ECO:0000313" key="6">
    <source>
        <dbReference type="Proteomes" id="UP000008963"/>
    </source>
</evidence>
<evidence type="ECO:0000256" key="3">
    <source>
        <dbReference type="ARBA" id="ARBA00023141"/>
    </source>
</evidence>
<dbReference type="GO" id="GO:0009073">
    <property type="term" value="P:aromatic amino acid family biosynthetic process"/>
    <property type="evidence" value="ECO:0007669"/>
    <property type="project" value="UniProtKB-KW"/>
</dbReference>
<dbReference type="HOGENOM" id="CLU_1243881_0_0_7"/>
<dbReference type="InterPro" id="IPR013708">
    <property type="entry name" value="Shikimate_DH-bd_N"/>
</dbReference>
<dbReference type="Gene3D" id="3.40.50.10860">
    <property type="entry name" value="Leucine Dehydrogenase, chain A, domain 1"/>
    <property type="match status" value="1"/>
</dbReference>